<accession>A0AAU9ET70</accession>
<evidence type="ECO:0000313" key="7">
    <source>
        <dbReference type="EMBL" id="BEQ16961.1"/>
    </source>
</evidence>
<dbReference type="SUPFAM" id="SSF103473">
    <property type="entry name" value="MFS general substrate transporter"/>
    <property type="match status" value="1"/>
</dbReference>
<dbReference type="GO" id="GO:0005886">
    <property type="term" value="C:plasma membrane"/>
    <property type="evidence" value="ECO:0007669"/>
    <property type="project" value="TreeGrafter"/>
</dbReference>
<protein>
    <submittedName>
        <fullName evidence="7">MFS transporter</fullName>
    </submittedName>
</protein>
<evidence type="ECO:0000256" key="4">
    <source>
        <dbReference type="ARBA" id="ARBA00023136"/>
    </source>
</evidence>
<feature type="transmembrane region" description="Helical" evidence="5">
    <location>
        <begin position="304"/>
        <end position="326"/>
    </location>
</feature>
<dbReference type="PANTHER" id="PTHR43129:SF1">
    <property type="entry name" value="FOSMIDOMYCIN RESISTANCE PROTEIN"/>
    <property type="match status" value="1"/>
</dbReference>
<organism evidence="7 8">
    <name type="scientific">Desulfoferula mesophila</name>
    <dbReference type="NCBI Taxonomy" id="3058419"/>
    <lineage>
        <taxon>Bacteria</taxon>
        <taxon>Pseudomonadati</taxon>
        <taxon>Thermodesulfobacteriota</taxon>
        <taxon>Desulfarculia</taxon>
        <taxon>Desulfarculales</taxon>
        <taxon>Desulfarculaceae</taxon>
        <taxon>Desulfoferula</taxon>
    </lineage>
</organism>
<dbReference type="KEGG" id="dmp:FAK_40270"/>
<evidence type="ECO:0000256" key="1">
    <source>
        <dbReference type="ARBA" id="ARBA00004141"/>
    </source>
</evidence>
<dbReference type="PANTHER" id="PTHR43129">
    <property type="entry name" value="FOSMIDOMYCIN RESISTANCE PROTEIN"/>
    <property type="match status" value="1"/>
</dbReference>
<dbReference type="AlphaFoldDB" id="A0AAU9ET70"/>
<dbReference type="PROSITE" id="PS00216">
    <property type="entry name" value="SUGAR_TRANSPORT_1"/>
    <property type="match status" value="1"/>
</dbReference>
<dbReference type="EMBL" id="AP028679">
    <property type="protein sequence ID" value="BEQ16961.1"/>
    <property type="molecule type" value="Genomic_DNA"/>
</dbReference>
<feature type="transmembrane region" description="Helical" evidence="5">
    <location>
        <begin position="174"/>
        <end position="193"/>
    </location>
</feature>
<dbReference type="InterPro" id="IPR011701">
    <property type="entry name" value="MFS"/>
</dbReference>
<dbReference type="InterPro" id="IPR036259">
    <property type="entry name" value="MFS_trans_sf"/>
</dbReference>
<dbReference type="InterPro" id="IPR005829">
    <property type="entry name" value="Sugar_transporter_CS"/>
</dbReference>
<evidence type="ECO:0000256" key="5">
    <source>
        <dbReference type="SAM" id="Phobius"/>
    </source>
</evidence>
<gene>
    <name evidence="7" type="ORF">FAK_40270</name>
</gene>
<feature type="transmembrane region" description="Helical" evidence="5">
    <location>
        <begin position="365"/>
        <end position="384"/>
    </location>
</feature>
<dbReference type="GO" id="GO:0022857">
    <property type="term" value="F:transmembrane transporter activity"/>
    <property type="evidence" value="ECO:0007669"/>
    <property type="project" value="InterPro"/>
</dbReference>
<evidence type="ECO:0000259" key="6">
    <source>
        <dbReference type="PROSITE" id="PS50850"/>
    </source>
</evidence>
<keyword evidence="2 5" id="KW-0812">Transmembrane</keyword>
<dbReference type="Gene3D" id="1.20.1250.20">
    <property type="entry name" value="MFS general substrate transporter like domains"/>
    <property type="match status" value="2"/>
</dbReference>
<feature type="domain" description="Major facilitator superfamily (MFS) profile" evidence="6">
    <location>
        <begin position="18"/>
        <end position="391"/>
    </location>
</feature>
<feature type="transmembrane region" description="Helical" evidence="5">
    <location>
        <begin position="281"/>
        <end position="298"/>
    </location>
</feature>
<evidence type="ECO:0000256" key="2">
    <source>
        <dbReference type="ARBA" id="ARBA00022692"/>
    </source>
</evidence>
<dbReference type="Proteomes" id="UP001366166">
    <property type="component" value="Chromosome"/>
</dbReference>
<evidence type="ECO:0000256" key="3">
    <source>
        <dbReference type="ARBA" id="ARBA00022989"/>
    </source>
</evidence>
<name>A0AAU9ET70_9BACT</name>
<feature type="transmembrane region" description="Helical" evidence="5">
    <location>
        <begin position="248"/>
        <end position="269"/>
    </location>
</feature>
<sequence length="393" mass="41360">MPSPTEEPAPGGSLRANQVIAASVGHMVHDIFTAFLPPLLPLIIAEFSLSMFQAGVLNVFAVLAFYFNPLLGMLVDRVNLRLLFVAAPGLVAMCMSLIGAAPSYWAVCLLLLFTGIGSAAYHTIGPVFITRSAGSQLGRGMSFFMVGGESARTLGPLAAVGALTWLGFGHMWPLMTLGLACSLYLWSVFRRASTVGATGRDPESLVKVWRALKGLLLPLLGLVACRSFVLWTLMIYLPVYLVGRGYSVALGGTGLAVLELAGVGGAFLGGWLSDRVGRRPVLVAVMLVAPLAMLAFNYSSGWLLWPLLAVLGLSVFASNPVILALVQDHSAGRRGAANGLYMGMAFATSSGVLVLVGWLVDMLGFQTAFAIAACLGLIGTPFALRLPLSTPSE</sequence>
<keyword evidence="8" id="KW-1185">Reference proteome</keyword>
<reference evidence="8" key="1">
    <citation type="journal article" date="2023" name="Arch. Microbiol.">
        <title>Desulfoferula mesophilus gen. nov. sp. nov., a mesophilic sulfate-reducing bacterium isolated from a brackish lake sediment.</title>
        <authorList>
            <person name="Watanabe T."/>
            <person name="Yabe T."/>
            <person name="Tsuji J.M."/>
            <person name="Fukui M."/>
        </authorList>
    </citation>
    <scope>NUCLEOTIDE SEQUENCE [LARGE SCALE GENOMIC DNA]</scope>
    <source>
        <strain evidence="8">12FAK</strain>
    </source>
</reference>
<dbReference type="CDD" id="cd17478">
    <property type="entry name" value="MFS_FsR"/>
    <property type="match status" value="1"/>
</dbReference>
<keyword evidence="3 5" id="KW-1133">Transmembrane helix</keyword>
<feature type="transmembrane region" description="Helical" evidence="5">
    <location>
        <begin position="338"/>
        <end position="359"/>
    </location>
</feature>
<comment type="subcellular location">
    <subcellularLocation>
        <location evidence="1">Membrane</location>
        <topology evidence="1">Multi-pass membrane protein</topology>
    </subcellularLocation>
</comment>
<dbReference type="PROSITE" id="PS50850">
    <property type="entry name" value="MFS"/>
    <property type="match status" value="1"/>
</dbReference>
<keyword evidence="4 5" id="KW-0472">Membrane</keyword>
<dbReference type="InterPro" id="IPR020846">
    <property type="entry name" value="MFS_dom"/>
</dbReference>
<dbReference type="Pfam" id="PF07690">
    <property type="entry name" value="MFS_1"/>
    <property type="match status" value="1"/>
</dbReference>
<proteinExistence type="predicted"/>
<feature type="transmembrane region" description="Helical" evidence="5">
    <location>
        <begin position="104"/>
        <end position="129"/>
    </location>
</feature>
<feature type="transmembrane region" description="Helical" evidence="5">
    <location>
        <begin position="78"/>
        <end position="98"/>
    </location>
</feature>
<evidence type="ECO:0000313" key="8">
    <source>
        <dbReference type="Proteomes" id="UP001366166"/>
    </source>
</evidence>
<feature type="transmembrane region" description="Helical" evidence="5">
    <location>
        <begin position="214"/>
        <end position="236"/>
    </location>
</feature>